<dbReference type="Pfam" id="PF01979">
    <property type="entry name" value="Amidohydro_1"/>
    <property type="match status" value="1"/>
</dbReference>
<gene>
    <name evidence="2" type="ORF">D2E76_19475</name>
</gene>
<dbReference type="InterPro" id="IPR011059">
    <property type="entry name" value="Metal-dep_hydrolase_composite"/>
</dbReference>
<dbReference type="PANTHER" id="PTHR43135">
    <property type="entry name" value="ALPHA-D-RIBOSE 1-METHYLPHOSPHONATE 5-TRIPHOSPHATE DIPHOSPHATASE"/>
    <property type="match status" value="1"/>
</dbReference>
<protein>
    <submittedName>
        <fullName evidence="2">Amidohydrolase</fullName>
    </submittedName>
</protein>
<sequence>MTGHSTTAVVNARILTAAGLTEPRTVLIRGRHIVESGTPTTQFDAEGNTLLPGLIDAHLHAFRGVADLEDLTDCGITTGLDMGLWPVESISALRSAHGVTDIRSATIPAVGPESQAARQKGFPREGIVSTAQQGRTFVHQRIDDGADYVKIIAEATSPAGVSHEVAAAIVDESHKHDKQVVAHAVTVGAFHLALRAGVDFITHTPLDGILDEQSVFAMARDNITCIPTLAMMHHMARLPATDAGALPARDYMHAQRTVAAMHAAGVRILVGTDAHWVSDWASDSPADLRPGPSIYREMALLGCAGLTLTDVLCSATNLSAQAFRLEDRGSVAAAKRADLMVVSGDPTKDATAIRNVLALWIAGQRVR</sequence>
<dbReference type="Proteomes" id="UP000284557">
    <property type="component" value="Unassembled WGS sequence"/>
</dbReference>
<dbReference type="InterPro" id="IPR032466">
    <property type="entry name" value="Metal_Hydrolase"/>
</dbReference>
<dbReference type="Gene3D" id="1.20.58.520">
    <property type="entry name" value="Amidohydrolase"/>
    <property type="match status" value="1"/>
</dbReference>
<evidence type="ECO:0000313" key="2">
    <source>
        <dbReference type="EMBL" id="RIT34795.1"/>
    </source>
</evidence>
<accession>A0ABD7HKT2</accession>
<dbReference type="PANTHER" id="PTHR43135:SF3">
    <property type="entry name" value="ALPHA-D-RIBOSE 1-METHYLPHOSPHONATE 5-TRIPHOSPHATE DIPHOSPHATASE"/>
    <property type="match status" value="1"/>
</dbReference>
<dbReference type="AlphaFoldDB" id="A0ABD7HKT2"/>
<organism evidence="2 3">
    <name type="scientific">Mycobacteroides abscessus</name>
    <dbReference type="NCBI Taxonomy" id="36809"/>
    <lineage>
        <taxon>Bacteria</taxon>
        <taxon>Bacillati</taxon>
        <taxon>Actinomycetota</taxon>
        <taxon>Actinomycetes</taxon>
        <taxon>Mycobacteriales</taxon>
        <taxon>Mycobacteriaceae</taxon>
        <taxon>Mycobacteroides</taxon>
    </lineage>
</organism>
<dbReference type="Gene3D" id="3.30.110.90">
    <property type="entry name" value="Amidohydrolase"/>
    <property type="match status" value="1"/>
</dbReference>
<name>A0ABD7HKT2_9MYCO</name>
<dbReference type="InterPro" id="IPR006680">
    <property type="entry name" value="Amidohydro-rel"/>
</dbReference>
<dbReference type="InterPro" id="IPR051781">
    <property type="entry name" value="Metallo-dep_Hydrolase"/>
</dbReference>
<dbReference type="Gene3D" id="2.30.40.10">
    <property type="entry name" value="Urease, subunit C, domain 1"/>
    <property type="match status" value="1"/>
</dbReference>
<dbReference type="SUPFAM" id="SSF51556">
    <property type="entry name" value="Metallo-dependent hydrolases"/>
    <property type="match status" value="1"/>
</dbReference>
<dbReference type="RefSeq" id="WP_100481043.1">
    <property type="nucleotide sequence ID" value="NZ_JAMLBI010000003.1"/>
</dbReference>
<proteinExistence type="predicted"/>
<reference evidence="2 3" key="1">
    <citation type="submission" date="2018-08" db="EMBL/GenBank/DDBJ databases">
        <title>Linezolid Resistance in Mycobacterium abscessus: MIC Distribution and Comprehensive Investigation of Resistance Mechanisms.</title>
        <authorList>
            <person name="Ye M."/>
            <person name="Xu L."/>
            <person name="Zou Y."/>
            <person name="Li B."/>
            <person name="Guo Q."/>
            <person name="Zhang Y."/>
            <person name="Zhan M."/>
            <person name="Xu B."/>
            <person name="Yu F."/>
            <person name="Zhang Z."/>
            <person name="Chu H."/>
        </authorList>
    </citation>
    <scope>NUCLEOTIDE SEQUENCE [LARGE SCALE GENOMIC DNA]</scope>
    <source>
        <strain evidence="2 3">G143</strain>
    </source>
</reference>
<evidence type="ECO:0000259" key="1">
    <source>
        <dbReference type="Pfam" id="PF01979"/>
    </source>
</evidence>
<comment type="caution">
    <text evidence="2">The sequence shown here is derived from an EMBL/GenBank/DDBJ whole genome shotgun (WGS) entry which is preliminary data.</text>
</comment>
<evidence type="ECO:0000313" key="3">
    <source>
        <dbReference type="Proteomes" id="UP000284557"/>
    </source>
</evidence>
<dbReference type="EMBL" id="QXBN01000016">
    <property type="protein sequence ID" value="RIT34795.1"/>
    <property type="molecule type" value="Genomic_DNA"/>
</dbReference>
<dbReference type="SUPFAM" id="SSF51338">
    <property type="entry name" value="Composite domain of metallo-dependent hydrolases"/>
    <property type="match status" value="1"/>
</dbReference>
<dbReference type="Gene3D" id="3.40.50.10910">
    <property type="entry name" value="Amidohydrolase"/>
    <property type="match status" value="1"/>
</dbReference>
<feature type="domain" description="Amidohydrolase-related" evidence="1">
    <location>
        <begin position="49"/>
        <end position="366"/>
    </location>
</feature>